<evidence type="ECO:0000313" key="1">
    <source>
        <dbReference type="EMBL" id="CAL1357842.1"/>
    </source>
</evidence>
<protein>
    <recommendedName>
        <fullName evidence="3">Retrovirus-related Pol polyprotein from transposon TNT 1-94</fullName>
    </recommendedName>
</protein>
<dbReference type="PANTHER" id="PTHR35317">
    <property type="entry name" value="OS04G0629600 PROTEIN"/>
    <property type="match status" value="1"/>
</dbReference>
<dbReference type="Pfam" id="PF14223">
    <property type="entry name" value="Retrotran_gag_2"/>
    <property type="match status" value="1"/>
</dbReference>
<name>A0AAV2CPK6_9ROSI</name>
<evidence type="ECO:0000313" key="2">
    <source>
        <dbReference type="Proteomes" id="UP001497516"/>
    </source>
</evidence>
<sequence>MSEYGSFAQVCIPKFHGDYDHWSLVMENLLRSKEYWDVVREGFREPAPIEELSPADAKRLEGLKLKDLKSKYYLFSSIDRTILKTITNKKTTKELWDAMKLKFQGSARVQKA</sequence>
<dbReference type="AlphaFoldDB" id="A0AAV2CPK6"/>
<dbReference type="EMBL" id="OZ034813">
    <property type="protein sequence ID" value="CAL1357842.1"/>
    <property type="molecule type" value="Genomic_DNA"/>
</dbReference>
<organism evidence="1 2">
    <name type="scientific">Linum trigynum</name>
    <dbReference type="NCBI Taxonomy" id="586398"/>
    <lineage>
        <taxon>Eukaryota</taxon>
        <taxon>Viridiplantae</taxon>
        <taxon>Streptophyta</taxon>
        <taxon>Embryophyta</taxon>
        <taxon>Tracheophyta</taxon>
        <taxon>Spermatophyta</taxon>
        <taxon>Magnoliopsida</taxon>
        <taxon>eudicotyledons</taxon>
        <taxon>Gunneridae</taxon>
        <taxon>Pentapetalae</taxon>
        <taxon>rosids</taxon>
        <taxon>fabids</taxon>
        <taxon>Malpighiales</taxon>
        <taxon>Linaceae</taxon>
        <taxon>Linum</taxon>
    </lineage>
</organism>
<dbReference type="Proteomes" id="UP001497516">
    <property type="component" value="Chromosome 1"/>
</dbReference>
<proteinExistence type="predicted"/>
<gene>
    <name evidence="1" type="ORF">LTRI10_LOCUS5442</name>
</gene>
<dbReference type="PANTHER" id="PTHR35317:SF27">
    <property type="entry name" value="RETROVIRUS-RELATED POL POLYPROTEIN FROM TRANSPOSON TNT 1-94"/>
    <property type="match status" value="1"/>
</dbReference>
<keyword evidence="2" id="KW-1185">Reference proteome</keyword>
<accession>A0AAV2CPK6</accession>
<reference evidence="1 2" key="1">
    <citation type="submission" date="2024-04" db="EMBL/GenBank/DDBJ databases">
        <authorList>
            <person name="Fracassetti M."/>
        </authorList>
    </citation>
    <scope>NUCLEOTIDE SEQUENCE [LARGE SCALE GENOMIC DNA]</scope>
</reference>
<evidence type="ECO:0008006" key="3">
    <source>
        <dbReference type="Google" id="ProtNLM"/>
    </source>
</evidence>